<proteinExistence type="predicted"/>
<feature type="compositionally biased region" description="Pro residues" evidence="1">
    <location>
        <begin position="194"/>
        <end position="205"/>
    </location>
</feature>
<evidence type="ECO:0000256" key="1">
    <source>
        <dbReference type="SAM" id="MobiDB-lite"/>
    </source>
</evidence>
<dbReference type="Proteomes" id="UP001165205">
    <property type="component" value="Unassembled WGS sequence"/>
</dbReference>
<name>A0AAN5BYF8_ASPOZ</name>
<evidence type="ECO:0000313" key="3">
    <source>
        <dbReference type="Proteomes" id="UP001165205"/>
    </source>
</evidence>
<protein>
    <submittedName>
        <fullName evidence="2">Unnamed protein product</fullName>
    </submittedName>
</protein>
<organism evidence="2 3">
    <name type="scientific">Aspergillus oryzae</name>
    <name type="common">Yellow koji mold</name>
    <dbReference type="NCBI Taxonomy" id="5062"/>
    <lineage>
        <taxon>Eukaryota</taxon>
        <taxon>Fungi</taxon>
        <taxon>Dikarya</taxon>
        <taxon>Ascomycota</taxon>
        <taxon>Pezizomycotina</taxon>
        <taxon>Eurotiomycetes</taxon>
        <taxon>Eurotiomycetidae</taxon>
        <taxon>Eurotiales</taxon>
        <taxon>Aspergillaceae</taxon>
        <taxon>Aspergillus</taxon>
        <taxon>Aspergillus subgen. Circumdati</taxon>
    </lineage>
</organism>
<comment type="caution">
    <text evidence="2">The sequence shown here is derived from an EMBL/GenBank/DDBJ whole genome shotgun (WGS) entry which is preliminary data.</text>
</comment>
<dbReference type="EMBL" id="BSYA01000086">
    <property type="protein sequence ID" value="GMG31552.1"/>
    <property type="molecule type" value="Genomic_DNA"/>
</dbReference>
<dbReference type="AlphaFoldDB" id="A0AAN5BYF8"/>
<feature type="region of interest" description="Disordered" evidence="1">
    <location>
        <begin position="187"/>
        <end position="214"/>
    </location>
</feature>
<gene>
    <name evidence="2" type="ORF">Aory04_000742600</name>
</gene>
<reference evidence="2" key="1">
    <citation type="submission" date="2023-04" db="EMBL/GenBank/DDBJ databases">
        <title>Aspergillus oryzae NBRC 4228.</title>
        <authorList>
            <person name="Ichikawa N."/>
            <person name="Sato H."/>
            <person name="Tonouchi N."/>
        </authorList>
    </citation>
    <scope>NUCLEOTIDE SEQUENCE</scope>
    <source>
        <strain evidence="2">NBRC 4228</strain>
    </source>
</reference>
<sequence>MTTFSSGHSQGYAFVAMACKHAKTKDAEIEKVVLEAKEIANDVVGNNVRNVRPSSIGKEDSLQLLRCLVELLQDLRDRTASHVEACMAVHRTDRIALSVEEIYRLISDIDHQDGICSAYDRLIAASAARWEAATSILLSFQKWSSAFTVNLHQDHITFYLAYHSPSSSHGSFSRHLTPSIAPPSMSFSRLSRPNMPPPALPPPSPVKRLRMSSSQSEVSSGNFSELVKAEVQRQNDNCFACGTEIIQVAHVIAKSAPSVSKSV</sequence>
<evidence type="ECO:0000313" key="2">
    <source>
        <dbReference type="EMBL" id="GMG31552.1"/>
    </source>
</evidence>
<accession>A0AAN5BYF8</accession>